<sequence>MENKLYDLLLRAKENDEQAKAEVIQRFEPKIKKLSSTLPQWERDDLEQELRIQLVHSIEKFNVDHLVAFWKYYEEQ</sequence>
<evidence type="ECO:0000259" key="1">
    <source>
        <dbReference type="Pfam" id="PF12645"/>
    </source>
</evidence>
<dbReference type="EMBL" id="BMEL01000003">
    <property type="protein sequence ID" value="GGF25665.1"/>
    <property type="molecule type" value="Genomic_DNA"/>
</dbReference>
<dbReference type="GO" id="GO:0006352">
    <property type="term" value="P:DNA-templated transcription initiation"/>
    <property type="evidence" value="ECO:0007669"/>
    <property type="project" value="InterPro"/>
</dbReference>
<dbReference type="SUPFAM" id="SSF88946">
    <property type="entry name" value="Sigma2 domain of RNA polymerase sigma factors"/>
    <property type="match status" value="1"/>
</dbReference>
<name>A0A917B6F0_HALAA</name>
<reference evidence="2" key="2">
    <citation type="submission" date="2020-09" db="EMBL/GenBank/DDBJ databases">
        <authorList>
            <person name="Sun Q."/>
            <person name="Zhou Y."/>
        </authorList>
    </citation>
    <scope>NUCLEOTIDE SEQUENCE</scope>
    <source>
        <strain evidence="2">CGMCC 1.12153</strain>
    </source>
</reference>
<comment type="caution">
    <text evidence="2">The sequence shown here is derived from an EMBL/GenBank/DDBJ whole genome shotgun (WGS) entry which is preliminary data.</text>
</comment>
<dbReference type="InterPro" id="IPR013325">
    <property type="entry name" value="RNA_pol_sigma_r2"/>
</dbReference>
<dbReference type="AlphaFoldDB" id="A0A917B6F0"/>
<proteinExistence type="predicted"/>
<evidence type="ECO:0000313" key="3">
    <source>
        <dbReference type="Proteomes" id="UP000660110"/>
    </source>
</evidence>
<keyword evidence="3" id="KW-1185">Reference proteome</keyword>
<dbReference type="GO" id="GO:0003700">
    <property type="term" value="F:DNA-binding transcription factor activity"/>
    <property type="evidence" value="ECO:0007669"/>
    <property type="project" value="InterPro"/>
</dbReference>
<protein>
    <recommendedName>
        <fullName evidence="1">Helix-turn-helix conjugative transposon-like domain-containing protein</fullName>
    </recommendedName>
</protein>
<gene>
    <name evidence="2" type="ORF">GCM10010954_25710</name>
</gene>
<dbReference type="Proteomes" id="UP000660110">
    <property type="component" value="Unassembled WGS sequence"/>
</dbReference>
<dbReference type="RefSeq" id="WP_188377912.1">
    <property type="nucleotide sequence ID" value="NZ_BMEL01000003.1"/>
</dbReference>
<dbReference type="InterPro" id="IPR024760">
    <property type="entry name" value="HTH_dom_conjug_TS-like"/>
</dbReference>
<dbReference type="Gene3D" id="1.10.1740.10">
    <property type="match status" value="1"/>
</dbReference>
<dbReference type="Pfam" id="PF12645">
    <property type="entry name" value="HTH_16"/>
    <property type="match status" value="1"/>
</dbReference>
<organism evidence="2 3">
    <name type="scientific">Halobacillus andaensis</name>
    <dbReference type="NCBI Taxonomy" id="1176239"/>
    <lineage>
        <taxon>Bacteria</taxon>
        <taxon>Bacillati</taxon>
        <taxon>Bacillota</taxon>
        <taxon>Bacilli</taxon>
        <taxon>Bacillales</taxon>
        <taxon>Bacillaceae</taxon>
        <taxon>Halobacillus</taxon>
    </lineage>
</organism>
<evidence type="ECO:0000313" key="2">
    <source>
        <dbReference type="EMBL" id="GGF25665.1"/>
    </source>
</evidence>
<feature type="domain" description="Helix-turn-helix conjugative transposon-like" evidence="1">
    <location>
        <begin position="6"/>
        <end position="62"/>
    </location>
</feature>
<accession>A0A917B6F0</accession>
<reference evidence="2" key="1">
    <citation type="journal article" date="2014" name="Int. J. Syst. Evol. Microbiol.">
        <title>Complete genome sequence of Corynebacterium casei LMG S-19264T (=DSM 44701T), isolated from a smear-ripened cheese.</title>
        <authorList>
            <consortium name="US DOE Joint Genome Institute (JGI-PGF)"/>
            <person name="Walter F."/>
            <person name="Albersmeier A."/>
            <person name="Kalinowski J."/>
            <person name="Ruckert C."/>
        </authorList>
    </citation>
    <scope>NUCLEOTIDE SEQUENCE</scope>
    <source>
        <strain evidence="2">CGMCC 1.12153</strain>
    </source>
</reference>